<feature type="transmembrane region" description="Helical" evidence="9">
    <location>
        <begin position="111"/>
        <end position="136"/>
    </location>
</feature>
<feature type="transmembrane region" description="Helical" evidence="9">
    <location>
        <begin position="198"/>
        <end position="217"/>
    </location>
</feature>
<feature type="transmembrane region" description="Helical" evidence="9">
    <location>
        <begin position="268"/>
        <end position="288"/>
    </location>
</feature>
<dbReference type="GO" id="GO:0005886">
    <property type="term" value="C:plasma membrane"/>
    <property type="evidence" value="ECO:0007669"/>
    <property type="project" value="TreeGrafter"/>
</dbReference>
<reference evidence="12" key="1">
    <citation type="journal article" date="2015" name="Genome Announc.">
        <title>Genome sequence of the AIDS-associated pathogen Penicillium marneffei (ATCC18224) and its near taxonomic relative Talaromyces stipitatus (ATCC10500).</title>
        <authorList>
            <person name="Nierman W.C."/>
            <person name="Fedorova-Abrams N.D."/>
            <person name="Andrianopoulos A."/>
        </authorList>
    </citation>
    <scope>NUCLEOTIDE SEQUENCE [LARGE SCALE GENOMIC DNA]</scope>
    <source>
        <strain evidence="12">ATCC 10500 / CBS 375.48 / QM 6759 / NRRL 1006</strain>
    </source>
</reference>
<dbReference type="GeneID" id="8109973"/>
<dbReference type="PROSITE" id="PS50850">
    <property type="entry name" value="MFS"/>
    <property type="match status" value="1"/>
</dbReference>
<dbReference type="SUPFAM" id="SSF103473">
    <property type="entry name" value="MFS general substrate transporter"/>
    <property type="match status" value="1"/>
</dbReference>
<feature type="transmembrane region" description="Helical" evidence="9">
    <location>
        <begin position="514"/>
        <end position="532"/>
    </location>
</feature>
<dbReference type="PANTHER" id="PTHR23501:SF187">
    <property type="entry name" value="MAJOR FACILITATOR SUPERFAMILY (MFS) PROFILE DOMAIN-CONTAINING PROTEIN"/>
    <property type="match status" value="1"/>
</dbReference>
<keyword evidence="6 9" id="KW-0472">Membrane</keyword>
<sequence>MPSTNSRSDQGKQKEQPGDAVFPADQTPAGNKKPNFPKSWRFYAILTTLSVTGLLTTIEGTIITNALPTITAALGGGSSSLWIADAYFLASVATLPLYAQMSNIFGRRSMLLASVAIFVLGSGLSGGSSSMAMLIASRTIQGLGGGGISLLIETVVQDLVPLRERGKYMSVVLMFSTLGAALGPLLGGLIASKTTWRWVFYINVPVGGAALVALYFFLRLNYRRDQTWKQRVSRIDFVGNMIFIAAMAAMILALTWGGTVYSWSSYRILVALILGFIGLFIWTGFEWTPKFAPEPSFPRKIVSNRTSSAALILTFLHSTITYWSFYFLPIYFQAVKNRSPLASGVDTLPTFAGIIPFAIMGGVLLSKTGRYKPLHFVGFIPMSIGFGLFSTLDENSSDAAWVCYQLLCSVGAGMLAGILLPAVQAPLDESDVATATGLWSFVRGFGAIWGVTIPAAVFNNEASKYAVMVSDAAVAQKLSGGKAYESATQEFLNTISDPAVKAEVIRVFARSMQTVWYVCLAFSLPGLIITLFEKEVTLRQDLQTEFGIEDKKDPAAFGMELPGVEADAVRSPA</sequence>
<evidence type="ECO:0000256" key="2">
    <source>
        <dbReference type="ARBA" id="ARBA00008335"/>
    </source>
</evidence>
<evidence type="ECO:0000313" key="11">
    <source>
        <dbReference type="EMBL" id="EED17267.1"/>
    </source>
</evidence>
<dbReference type="Proteomes" id="UP000001745">
    <property type="component" value="Unassembled WGS sequence"/>
</dbReference>
<proteinExistence type="inferred from homology"/>
<evidence type="ECO:0000256" key="4">
    <source>
        <dbReference type="ARBA" id="ARBA00022692"/>
    </source>
</evidence>
<evidence type="ECO:0000256" key="9">
    <source>
        <dbReference type="SAM" id="Phobius"/>
    </source>
</evidence>
<keyword evidence="7" id="KW-0325">Glycoprotein</keyword>
<feature type="transmembrane region" description="Helical" evidence="9">
    <location>
        <begin position="42"/>
        <end position="67"/>
    </location>
</feature>
<feature type="transmembrane region" description="Helical" evidence="9">
    <location>
        <begin position="172"/>
        <end position="192"/>
    </location>
</feature>
<evidence type="ECO:0000256" key="1">
    <source>
        <dbReference type="ARBA" id="ARBA00004141"/>
    </source>
</evidence>
<dbReference type="eggNOG" id="KOG0254">
    <property type="taxonomic scope" value="Eukaryota"/>
</dbReference>
<dbReference type="PANTHER" id="PTHR23501">
    <property type="entry name" value="MAJOR FACILITATOR SUPERFAMILY"/>
    <property type="match status" value="1"/>
</dbReference>
<feature type="transmembrane region" description="Helical" evidence="9">
    <location>
        <begin position="237"/>
        <end position="256"/>
    </location>
</feature>
<accession>B8MEY4</accession>
<keyword evidence="4 9" id="KW-0812">Transmembrane</keyword>
<dbReference type="InterPro" id="IPR036259">
    <property type="entry name" value="MFS_trans_sf"/>
</dbReference>
<dbReference type="Pfam" id="PF07690">
    <property type="entry name" value="MFS_1"/>
    <property type="match status" value="2"/>
</dbReference>
<evidence type="ECO:0000256" key="6">
    <source>
        <dbReference type="ARBA" id="ARBA00023136"/>
    </source>
</evidence>
<dbReference type="GO" id="GO:0022857">
    <property type="term" value="F:transmembrane transporter activity"/>
    <property type="evidence" value="ECO:0007669"/>
    <property type="project" value="InterPro"/>
</dbReference>
<dbReference type="OMA" id="IWVPNAY"/>
<protein>
    <submittedName>
        <fullName evidence="11">Efflux pump antibiotic resistance protein, putative</fullName>
    </submittedName>
</protein>
<keyword evidence="5 9" id="KW-1133">Transmembrane helix</keyword>
<name>B8MEY4_TALSN</name>
<evidence type="ECO:0000259" key="10">
    <source>
        <dbReference type="PROSITE" id="PS50850"/>
    </source>
</evidence>
<evidence type="ECO:0000256" key="5">
    <source>
        <dbReference type="ARBA" id="ARBA00022989"/>
    </source>
</evidence>
<dbReference type="OrthoDB" id="10021397at2759"/>
<feature type="transmembrane region" description="Helical" evidence="9">
    <location>
        <begin position="348"/>
        <end position="366"/>
    </location>
</feature>
<dbReference type="InterPro" id="IPR011701">
    <property type="entry name" value="MFS"/>
</dbReference>
<dbReference type="HOGENOM" id="CLU_000960_22_0_1"/>
<dbReference type="EMBL" id="EQ962656">
    <property type="protein sequence ID" value="EED17267.1"/>
    <property type="molecule type" value="Genomic_DNA"/>
</dbReference>
<dbReference type="FunFam" id="1.20.1250.20:FF:000484">
    <property type="entry name" value="MFS general substrate transporter"/>
    <property type="match status" value="1"/>
</dbReference>
<dbReference type="RefSeq" id="XP_002484501.1">
    <property type="nucleotide sequence ID" value="XM_002484456.1"/>
</dbReference>
<feature type="transmembrane region" description="Helical" evidence="9">
    <location>
        <begin position="79"/>
        <end position="99"/>
    </location>
</feature>
<dbReference type="VEuPathDB" id="FungiDB:TSTA_023210"/>
<dbReference type="PhylomeDB" id="B8MEY4"/>
<organism evidence="11 12">
    <name type="scientific">Talaromyces stipitatus (strain ATCC 10500 / CBS 375.48 / QM 6759 / NRRL 1006)</name>
    <name type="common">Penicillium stipitatum</name>
    <dbReference type="NCBI Taxonomy" id="441959"/>
    <lineage>
        <taxon>Eukaryota</taxon>
        <taxon>Fungi</taxon>
        <taxon>Dikarya</taxon>
        <taxon>Ascomycota</taxon>
        <taxon>Pezizomycotina</taxon>
        <taxon>Eurotiomycetes</taxon>
        <taxon>Eurotiomycetidae</taxon>
        <taxon>Eurotiales</taxon>
        <taxon>Trichocomaceae</taxon>
        <taxon>Talaromyces</taxon>
        <taxon>Talaromyces sect. Talaromyces</taxon>
    </lineage>
</organism>
<feature type="transmembrane region" description="Helical" evidence="9">
    <location>
        <begin position="435"/>
        <end position="458"/>
    </location>
</feature>
<feature type="transmembrane region" description="Helical" evidence="9">
    <location>
        <begin position="142"/>
        <end position="160"/>
    </location>
</feature>
<evidence type="ECO:0000256" key="8">
    <source>
        <dbReference type="SAM" id="MobiDB-lite"/>
    </source>
</evidence>
<comment type="similarity">
    <text evidence="2">Belongs to the major facilitator superfamily.</text>
</comment>
<feature type="transmembrane region" description="Helical" evidence="9">
    <location>
        <begin position="404"/>
        <end position="423"/>
    </location>
</feature>
<feature type="domain" description="Major facilitator superfamily (MFS) profile" evidence="10">
    <location>
        <begin position="45"/>
        <end position="538"/>
    </location>
</feature>
<dbReference type="AlphaFoldDB" id="B8MEY4"/>
<keyword evidence="3" id="KW-0813">Transport</keyword>
<keyword evidence="12" id="KW-1185">Reference proteome</keyword>
<dbReference type="Gene3D" id="1.20.1250.20">
    <property type="entry name" value="MFS general substrate transporter like domains"/>
    <property type="match status" value="1"/>
</dbReference>
<evidence type="ECO:0000313" key="12">
    <source>
        <dbReference type="Proteomes" id="UP000001745"/>
    </source>
</evidence>
<gene>
    <name evidence="11" type="ORF">TSTA_023210</name>
</gene>
<evidence type="ECO:0000256" key="3">
    <source>
        <dbReference type="ARBA" id="ARBA00022448"/>
    </source>
</evidence>
<dbReference type="InterPro" id="IPR020846">
    <property type="entry name" value="MFS_dom"/>
</dbReference>
<feature type="transmembrane region" description="Helical" evidence="9">
    <location>
        <begin position="309"/>
        <end position="328"/>
    </location>
</feature>
<feature type="transmembrane region" description="Helical" evidence="9">
    <location>
        <begin position="373"/>
        <end position="392"/>
    </location>
</feature>
<comment type="subcellular location">
    <subcellularLocation>
        <location evidence="1">Membrane</location>
        <topology evidence="1">Multi-pass membrane protein</topology>
    </subcellularLocation>
</comment>
<dbReference type="InParanoid" id="B8MEY4"/>
<dbReference type="Gene3D" id="1.20.1720.10">
    <property type="entry name" value="Multidrug resistance protein D"/>
    <property type="match status" value="1"/>
</dbReference>
<evidence type="ECO:0000256" key="7">
    <source>
        <dbReference type="ARBA" id="ARBA00023180"/>
    </source>
</evidence>
<feature type="region of interest" description="Disordered" evidence="8">
    <location>
        <begin position="1"/>
        <end position="33"/>
    </location>
</feature>